<keyword evidence="5" id="KW-0813">Transport</keyword>
<feature type="domain" description="Neurotransmitter-gated ion-channel transmembrane" evidence="7">
    <location>
        <begin position="216"/>
        <end position="323"/>
    </location>
</feature>
<feature type="transmembrane region" description="Helical" evidence="5">
    <location>
        <begin position="216"/>
        <end position="235"/>
    </location>
</feature>
<dbReference type="EMBL" id="KB308885">
    <property type="protein sequence ID" value="ELT96196.1"/>
    <property type="molecule type" value="Genomic_DNA"/>
</dbReference>
<keyword evidence="2 5" id="KW-0812">Transmembrane</keyword>
<dbReference type="Pfam" id="PF02931">
    <property type="entry name" value="Neur_chan_LBD"/>
    <property type="match status" value="1"/>
</dbReference>
<dbReference type="Proteomes" id="UP000014760">
    <property type="component" value="Unassembled WGS sequence"/>
</dbReference>
<keyword evidence="10" id="KW-1185">Reference proteome</keyword>
<keyword evidence="4 5" id="KW-0472">Membrane</keyword>
<dbReference type="PRINTS" id="PR00252">
    <property type="entry name" value="NRIONCHANNEL"/>
</dbReference>
<organism evidence="8">
    <name type="scientific">Capitella teleta</name>
    <name type="common">Polychaete worm</name>
    <dbReference type="NCBI Taxonomy" id="283909"/>
    <lineage>
        <taxon>Eukaryota</taxon>
        <taxon>Metazoa</taxon>
        <taxon>Spiralia</taxon>
        <taxon>Lophotrochozoa</taxon>
        <taxon>Annelida</taxon>
        <taxon>Polychaeta</taxon>
        <taxon>Sedentaria</taxon>
        <taxon>Scolecida</taxon>
        <taxon>Capitellidae</taxon>
        <taxon>Capitella</taxon>
    </lineage>
</organism>
<evidence type="ECO:0000256" key="2">
    <source>
        <dbReference type="ARBA" id="ARBA00022692"/>
    </source>
</evidence>
<dbReference type="PANTHER" id="PTHR18945">
    <property type="entry name" value="NEUROTRANSMITTER GATED ION CHANNEL"/>
    <property type="match status" value="1"/>
</dbReference>
<evidence type="ECO:0000313" key="9">
    <source>
        <dbReference type="EnsemblMetazoa" id="CapteP131936"/>
    </source>
</evidence>
<feature type="non-terminal residue" evidence="8">
    <location>
        <position position="1"/>
    </location>
</feature>
<evidence type="ECO:0000256" key="3">
    <source>
        <dbReference type="ARBA" id="ARBA00022989"/>
    </source>
</evidence>
<dbReference type="Gene3D" id="1.20.58.390">
    <property type="entry name" value="Neurotransmitter-gated ion-channel transmembrane domain"/>
    <property type="match status" value="1"/>
</dbReference>
<name>R7TXM1_CAPTE</name>
<reference evidence="8 10" key="2">
    <citation type="journal article" date="2013" name="Nature">
        <title>Insights into bilaterian evolution from three spiralian genomes.</title>
        <authorList>
            <person name="Simakov O."/>
            <person name="Marletaz F."/>
            <person name="Cho S.J."/>
            <person name="Edsinger-Gonzales E."/>
            <person name="Havlak P."/>
            <person name="Hellsten U."/>
            <person name="Kuo D.H."/>
            <person name="Larsson T."/>
            <person name="Lv J."/>
            <person name="Arendt D."/>
            <person name="Savage R."/>
            <person name="Osoegawa K."/>
            <person name="de Jong P."/>
            <person name="Grimwood J."/>
            <person name="Chapman J.A."/>
            <person name="Shapiro H."/>
            <person name="Aerts A."/>
            <person name="Otillar R.P."/>
            <person name="Terry A.Y."/>
            <person name="Boore J.L."/>
            <person name="Grigoriev I.V."/>
            <person name="Lindberg D.R."/>
            <person name="Seaver E.C."/>
            <person name="Weisblat D.A."/>
            <person name="Putnam N.H."/>
            <person name="Rokhsar D.S."/>
        </authorList>
    </citation>
    <scope>NUCLEOTIDE SEQUENCE</scope>
    <source>
        <strain evidence="8 10">I ESC-2004</strain>
    </source>
</reference>
<comment type="subcellular location">
    <subcellularLocation>
        <location evidence="1">Membrane</location>
        <topology evidence="1">Multi-pass membrane protein</topology>
    </subcellularLocation>
</comment>
<dbReference type="InterPro" id="IPR038050">
    <property type="entry name" value="Neuro_actylchol_rec"/>
</dbReference>
<sequence length="323" mass="37799">EEERLHNHLFRHYNTAIRPVRKSTDPVQVSLTFSLMQIHMLDEKVQVFRTYGWLIVKWLDERLQWESTEYDNMTEFVVASTSIWTPELALINAVEYQFPDFTNYRAILMNDGEVRWEPAGVFETSCKIDITFYPYDNQVCSLVFGTWTYTSFKVNLTNSTPEVLMDDYNPSGQWHILGSQVSRKEFIYECCPHICFSKVEVLLYLKRRHRFYTMNLILPCAMLSSLTLVTFLSPPDQGEKISLGISILLSFSVFMLQLSENMPKTSETLPLFGIYTTFVMLMNTWSVMLTVLILNLHHRNEDRPVPGWVRTLVFEGFARLLCM</sequence>
<comment type="similarity">
    <text evidence="5">Belongs to the ligand-gated ion channel (TC 1.A.9) family.</text>
</comment>
<reference evidence="9" key="3">
    <citation type="submission" date="2015-06" db="UniProtKB">
        <authorList>
            <consortium name="EnsemblMetazoa"/>
        </authorList>
    </citation>
    <scope>IDENTIFICATION</scope>
</reference>
<gene>
    <name evidence="8" type="ORF">CAPTEDRAFT_131936</name>
</gene>
<accession>R7TXM1</accession>
<dbReference type="FunFam" id="2.70.170.10:FF:000028">
    <property type="entry name" value="AcetylCholine Receptor"/>
    <property type="match status" value="1"/>
</dbReference>
<feature type="domain" description="Neurotransmitter-gated ion-channel ligand-binding" evidence="6">
    <location>
        <begin position="2"/>
        <end position="208"/>
    </location>
</feature>
<evidence type="ECO:0000259" key="6">
    <source>
        <dbReference type="Pfam" id="PF02931"/>
    </source>
</evidence>
<reference evidence="10" key="1">
    <citation type="submission" date="2012-12" db="EMBL/GenBank/DDBJ databases">
        <authorList>
            <person name="Hellsten U."/>
            <person name="Grimwood J."/>
            <person name="Chapman J.A."/>
            <person name="Shapiro H."/>
            <person name="Aerts A."/>
            <person name="Otillar R.P."/>
            <person name="Terry A.Y."/>
            <person name="Boore J.L."/>
            <person name="Simakov O."/>
            <person name="Marletaz F."/>
            <person name="Cho S.-J."/>
            <person name="Edsinger-Gonzales E."/>
            <person name="Havlak P."/>
            <person name="Kuo D.-H."/>
            <person name="Larsson T."/>
            <person name="Lv J."/>
            <person name="Arendt D."/>
            <person name="Savage R."/>
            <person name="Osoegawa K."/>
            <person name="de Jong P."/>
            <person name="Lindberg D.R."/>
            <person name="Seaver E.C."/>
            <person name="Weisblat D.A."/>
            <person name="Putnam N.H."/>
            <person name="Grigoriev I.V."/>
            <person name="Rokhsar D.S."/>
        </authorList>
    </citation>
    <scope>NUCLEOTIDE SEQUENCE</scope>
    <source>
        <strain evidence="10">I ESC-2004</strain>
    </source>
</reference>
<dbReference type="EnsemblMetazoa" id="CapteT131936">
    <property type="protein sequence ID" value="CapteP131936"/>
    <property type="gene ID" value="CapteG131936"/>
</dbReference>
<dbReference type="SUPFAM" id="SSF63712">
    <property type="entry name" value="Nicotinic receptor ligand binding domain-like"/>
    <property type="match status" value="1"/>
</dbReference>
<dbReference type="AlphaFoldDB" id="R7TXM1"/>
<feature type="transmembrane region" description="Helical" evidence="5">
    <location>
        <begin position="241"/>
        <end position="259"/>
    </location>
</feature>
<dbReference type="OMA" id="IEFRIRI"/>
<keyword evidence="5" id="KW-0407">Ion channel</keyword>
<dbReference type="CDD" id="cd19051">
    <property type="entry name" value="LGIC_TM_cation"/>
    <property type="match status" value="1"/>
</dbReference>
<dbReference type="STRING" id="283909.R7TXM1"/>
<proteinExistence type="inferred from homology"/>
<dbReference type="EMBL" id="AMQN01002289">
    <property type="status" value="NOT_ANNOTATED_CDS"/>
    <property type="molecule type" value="Genomic_DNA"/>
</dbReference>
<evidence type="ECO:0000313" key="8">
    <source>
        <dbReference type="EMBL" id="ELT96196.1"/>
    </source>
</evidence>
<dbReference type="InterPro" id="IPR036719">
    <property type="entry name" value="Neuro-gated_channel_TM_sf"/>
</dbReference>
<dbReference type="InterPro" id="IPR018000">
    <property type="entry name" value="Neurotransmitter_ion_chnl_CS"/>
</dbReference>
<evidence type="ECO:0008006" key="11">
    <source>
        <dbReference type="Google" id="ProtNLM"/>
    </source>
</evidence>
<evidence type="ECO:0000313" key="10">
    <source>
        <dbReference type="Proteomes" id="UP000014760"/>
    </source>
</evidence>
<dbReference type="InterPro" id="IPR006029">
    <property type="entry name" value="Neurotrans-gated_channel_TM"/>
</dbReference>
<feature type="non-terminal residue" evidence="8">
    <location>
        <position position="323"/>
    </location>
</feature>
<evidence type="ECO:0000256" key="5">
    <source>
        <dbReference type="RuleBase" id="RU000687"/>
    </source>
</evidence>
<evidence type="ECO:0000256" key="1">
    <source>
        <dbReference type="ARBA" id="ARBA00004141"/>
    </source>
</evidence>
<feature type="transmembrane region" description="Helical" evidence="5">
    <location>
        <begin position="271"/>
        <end position="294"/>
    </location>
</feature>
<dbReference type="GO" id="GO:0004888">
    <property type="term" value="F:transmembrane signaling receptor activity"/>
    <property type="evidence" value="ECO:0007669"/>
    <property type="project" value="InterPro"/>
</dbReference>
<dbReference type="CDD" id="cd18997">
    <property type="entry name" value="LGIC_ECD_nAChR"/>
    <property type="match status" value="1"/>
</dbReference>
<dbReference type="PROSITE" id="PS00236">
    <property type="entry name" value="NEUROTR_ION_CHANNEL"/>
    <property type="match status" value="1"/>
</dbReference>
<keyword evidence="5" id="KW-0406">Ion transport</keyword>
<keyword evidence="3 5" id="KW-1133">Transmembrane helix</keyword>
<protein>
    <recommendedName>
        <fullName evidence="11">Neurotransmitter-gated ion-channel ligand-binding domain-containing protein</fullName>
    </recommendedName>
</protein>
<dbReference type="GO" id="GO:0005230">
    <property type="term" value="F:extracellular ligand-gated monoatomic ion channel activity"/>
    <property type="evidence" value="ECO:0007669"/>
    <property type="project" value="InterPro"/>
</dbReference>
<dbReference type="HOGENOM" id="CLU_018074_2_1_1"/>
<dbReference type="GO" id="GO:0016020">
    <property type="term" value="C:membrane"/>
    <property type="evidence" value="ECO:0007669"/>
    <property type="project" value="UniProtKB-SubCell"/>
</dbReference>
<dbReference type="SUPFAM" id="SSF90112">
    <property type="entry name" value="Neurotransmitter-gated ion-channel transmembrane pore"/>
    <property type="match status" value="1"/>
</dbReference>
<dbReference type="Pfam" id="PF02932">
    <property type="entry name" value="Neur_chan_memb"/>
    <property type="match status" value="1"/>
</dbReference>
<dbReference type="FunFam" id="1.20.58.390:FF:000043">
    <property type="entry name" value="AcetylCholine Receptor"/>
    <property type="match status" value="1"/>
</dbReference>
<evidence type="ECO:0000259" key="7">
    <source>
        <dbReference type="Pfam" id="PF02932"/>
    </source>
</evidence>
<dbReference type="InterPro" id="IPR006202">
    <property type="entry name" value="Neur_chan_lig-bd"/>
</dbReference>
<comment type="caution">
    <text evidence="5">Lacks conserved residue(s) required for the propagation of feature annotation.</text>
</comment>
<evidence type="ECO:0000256" key="4">
    <source>
        <dbReference type="ARBA" id="ARBA00023136"/>
    </source>
</evidence>
<dbReference type="InterPro" id="IPR006201">
    <property type="entry name" value="Neur_channel"/>
</dbReference>
<dbReference type="OrthoDB" id="5975154at2759"/>
<dbReference type="Gene3D" id="2.70.170.10">
    <property type="entry name" value="Neurotransmitter-gated ion-channel ligand-binding domain"/>
    <property type="match status" value="1"/>
</dbReference>
<dbReference type="InterPro" id="IPR036734">
    <property type="entry name" value="Neur_chan_lig-bd_sf"/>
</dbReference>